<protein>
    <submittedName>
        <fullName evidence="1">Uncharacterized protein</fullName>
    </submittedName>
</protein>
<dbReference type="KEGG" id="pyg:AWM70_14860"/>
<name>A0A1B1N2S2_9BACL</name>
<gene>
    <name evidence="1" type="ORF">AWM70_14860</name>
</gene>
<dbReference type="RefSeq" id="WP_068697702.1">
    <property type="nucleotide sequence ID" value="NZ_CP014167.1"/>
</dbReference>
<organism evidence="1 2">
    <name type="scientific">Paenibacillus yonginensis</name>
    <dbReference type="NCBI Taxonomy" id="1462996"/>
    <lineage>
        <taxon>Bacteria</taxon>
        <taxon>Bacillati</taxon>
        <taxon>Bacillota</taxon>
        <taxon>Bacilli</taxon>
        <taxon>Bacillales</taxon>
        <taxon>Paenibacillaceae</taxon>
        <taxon>Paenibacillus</taxon>
    </lineage>
</organism>
<dbReference type="EMBL" id="CP014167">
    <property type="protein sequence ID" value="ANS75720.1"/>
    <property type="molecule type" value="Genomic_DNA"/>
</dbReference>
<sequence length="85" mass="9913">MEEFMRNFEAKHKVEVLRDESLYWDPDKSVYVWNPLVVQVDVPQLRSFVGRWGRSGKFGPVSYLVNGKGKIEFRGGYGKDMDPML</sequence>
<accession>A0A1B1N2S2</accession>
<dbReference type="Proteomes" id="UP000092573">
    <property type="component" value="Chromosome"/>
</dbReference>
<evidence type="ECO:0000313" key="1">
    <source>
        <dbReference type="EMBL" id="ANS75720.1"/>
    </source>
</evidence>
<reference evidence="1 2" key="1">
    <citation type="submission" date="2016-01" db="EMBL/GenBank/DDBJ databases">
        <title>Complete Genome Sequence of Paenibacillus yonginensis DCY84, a novel Plant Growth-Promoting Bacteria with Elicitation of Induced Systemic Resistance.</title>
        <authorList>
            <person name="Kim Y.J."/>
            <person name="Yang D.C."/>
            <person name="Sukweenadhi J."/>
        </authorList>
    </citation>
    <scope>NUCLEOTIDE SEQUENCE [LARGE SCALE GENOMIC DNA]</scope>
    <source>
        <strain evidence="1 2">DCY84</strain>
    </source>
</reference>
<dbReference type="OrthoDB" id="9836148at2"/>
<keyword evidence="2" id="KW-1185">Reference proteome</keyword>
<evidence type="ECO:0000313" key="2">
    <source>
        <dbReference type="Proteomes" id="UP000092573"/>
    </source>
</evidence>
<dbReference type="AlphaFoldDB" id="A0A1B1N2S2"/>
<proteinExistence type="predicted"/>